<keyword evidence="3" id="KW-1185">Reference proteome</keyword>
<reference evidence="2 3" key="1">
    <citation type="submission" date="2018-09" db="EMBL/GenBank/DDBJ databases">
        <authorList>
            <person name="Zhu H."/>
        </authorList>
    </citation>
    <scope>NUCLEOTIDE SEQUENCE [LARGE SCALE GENOMIC DNA]</scope>
    <source>
        <strain evidence="2 3">K1S02-61</strain>
    </source>
</reference>
<organism evidence="2 3">
    <name type="scientific">Massilia cavernae</name>
    <dbReference type="NCBI Taxonomy" id="2320864"/>
    <lineage>
        <taxon>Bacteria</taxon>
        <taxon>Pseudomonadati</taxon>
        <taxon>Pseudomonadota</taxon>
        <taxon>Betaproteobacteria</taxon>
        <taxon>Burkholderiales</taxon>
        <taxon>Oxalobacteraceae</taxon>
        <taxon>Telluria group</taxon>
        <taxon>Massilia</taxon>
    </lineage>
</organism>
<dbReference type="OrthoDB" id="6078507at2"/>
<sequence length="549" mass="61673">MASVGRNQPCPCGSGKKYKKCHGDIEHLEHIANVMAAVPAMRARHEAQEHQRTVQQGLGRPIIAAKMDGYQIVAVKNRLHYSQKWKTFHDFLINYIVSALGTEWGNAELLKPLDQRHPILVWYHKLCEQQRLSIKEPGKVATARMTGAVGAYMNLAYDLYALDHNAELQAKLIQRIRNAELFPGACYEVHVAAKLVRAGFELKFENEDDRSTSHCEFTATNTRTGKQFSVEAKRSESGRITRQLVRALNKTASYTRIVFIDMNTPDPSNSKNIPPYVQRAFDLLRRFETVDPQAQRLPPAYVFLTNAPWDHHLDSIEWRQLVLADGFHIEDFKLDHAFSSLRDAITSRQNHIEMHGLLTSIQKHSEIPSTFDGENPELAFVDSKSRLLIGNKYIVPGDDGTEVECILTSAVVNEQEKIAFCGATSIDGRGILFRAPLSDAELAAWKRHSDTFFGEVSRSSTSKTALDMYDFLMETYSKSTKAKLLEFLAAAPDIVQLAALDQPALASVYCERLATHLFAKAGPTLGPVLQTKWRGSPPAPNKRMDEAER</sequence>
<feature type="region of interest" description="Disordered" evidence="1">
    <location>
        <begin position="529"/>
        <end position="549"/>
    </location>
</feature>
<dbReference type="Pfam" id="PF02810">
    <property type="entry name" value="SEC-C"/>
    <property type="match status" value="1"/>
</dbReference>
<protein>
    <recommendedName>
        <fullName evidence="4">SEC-C domain-containing protein</fullName>
    </recommendedName>
</protein>
<dbReference type="Proteomes" id="UP000284006">
    <property type="component" value="Unassembled WGS sequence"/>
</dbReference>
<evidence type="ECO:0000256" key="1">
    <source>
        <dbReference type="SAM" id="MobiDB-lite"/>
    </source>
</evidence>
<dbReference type="Gene3D" id="3.10.450.50">
    <property type="match status" value="1"/>
</dbReference>
<evidence type="ECO:0000313" key="2">
    <source>
        <dbReference type="EMBL" id="RJG09527.1"/>
    </source>
</evidence>
<evidence type="ECO:0000313" key="3">
    <source>
        <dbReference type="Proteomes" id="UP000284006"/>
    </source>
</evidence>
<dbReference type="SUPFAM" id="SSF103642">
    <property type="entry name" value="Sec-C motif"/>
    <property type="match status" value="1"/>
</dbReference>
<dbReference type="EMBL" id="QYUP01000169">
    <property type="protein sequence ID" value="RJG09527.1"/>
    <property type="molecule type" value="Genomic_DNA"/>
</dbReference>
<proteinExistence type="predicted"/>
<comment type="caution">
    <text evidence="2">The sequence shown here is derived from an EMBL/GenBank/DDBJ whole genome shotgun (WGS) entry which is preliminary data.</text>
</comment>
<gene>
    <name evidence="2" type="ORF">D3872_22370</name>
</gene>
<dbReference type="AlphaFoldDB" id="A0A418XAQ2"/>
<dbReference type="InterPro" id="IPR004027">
    <property type="entry name" value="SEC_C_motif"/>
</dbReference>
<accession>A0A418XAQ2</accession>
<evidence type="ECO:0008006" key="4">
    <source>
        <dbReference type="Google" id="ProtNLM"/>
    </source>
</evidence>
<name>A0A418XAQ2_9BURK</name>